<keyword evidence="3" id="KW-1185">Reference proteome</keyword>
<evidence type="ECO:0000313" key="2">
    <source>
        <dbReference type="EMBL" id="CAF9943212.1"/>
    </source>
</evidence>
<feature type="compositionally biased region" description="Low complexity" evidence="1">
    <location>
        <begin position="113"/>
        <end position="131"/>
    </location>
</feature>
<accession>A0A8H3J9Q5</accession>
<evidence type="ECO:0000256" key="1">
    <source>
        <dbReference type="SAM" id="MobiDB-lite"/>
    </source>
</evidence>
<feature type="compositionally biased region" description="Polar residues" evidence="1">
    <location>
        <begin position="132"/>
        <end position="141"/>
    </location>
</feature>
<gene>
    <name evidence="2" type="ORF">ALECFALPRED_010844</name>
</gene>
<feature type="non-terminal residue" evidence="2">
    <location>
        <position position="152"/>
    </location>
</feature>
<dbReference type="AlphaFoldDB" id="A0A8H3J9Q5"/>
<organism evidence="2 3">
    <name type="scientific">Alectoria fallacina</name>
    <dbReference type="NCBI Taxonomy" id="1903189"/>
    <lineage>
        <taxon>Eukaryota</taxon>
        <taxon>Fungi</taxon>
        <taxon>Dikarya</taxon>
        <taxon>Ascomycota</taxon>
        <taxon>Pezizomycotina</taxon>
        <taxon>Lecanoromycetes</taxon>
        <taxon>OSLEUM clade</taxon>
        <taxon>Lecanoromycetidae</taxon>
        <taxon>Lecanorales</taxon>
        <taxon>Lecanorineae</taxon>
        <taxon>Parmeliaceae</taxon>
        <taxon>Alectoria</taxon>
    </lineage>
</organism>
<comment type="caution">
    <text evidence="2">The sequence shown here is derived from an EMBL/GenBank/DDBJ whole genome shotgun (WGS) entry which is preliminary data.</text>
</comment>
<dbReference type="Proteomes" id="UP000664203">
    <property type="component" value="Unassembled WGS sequence"/>
</dbReference>
<dbReference type="EMBL" id="CAJPDR010000926">
    <property type="protein sequence ID" value="CAF9943212.1"/>
    <property type="molecule type" value="Genomic_DNA"/>
</dbReference>
<evidence type="ECO:0000313" key="3">
    <source>
        <dbReference type="Proteomes" id="UP000664203"/>
    </source>
</evidence>
<sequence>MRPPSLEALSGFSFVLRVYTEAQITLAPIPTSACAGKGLSCSATFASSTSHATGAQRIPTGDFWNQVGAEWLFDTDTSGVLFSDLAANDGADTFVIHSKNVSLDDSKTKWTFSAASGVSSPSPTSTNSQNGANPSQASLGSNEAIETINTDA</sequence>
<reference evidence="2" key="1">
    <citation type="submission" date="2021-03" db="EMBL/GenBank/DDBJ databases">
        <authorList>
            <person name="Tagirdzhanova G."/>
        </authorList>
    </citation>
    <scope>NUCLEOTIDE SEQUENCE</scope>
</reference>
<name>A0A8H3J9Q5_9LECA</name>
<protein>
    <submittedName>
        <fullName evidence="2">Uncharacterized protein</fullName>
    </submittedName>
</protein>
<proteinExistence type="predicted"/>
<feature type="region of interest" description="Disordered" evidence="1">
    <location>
        <begin position="113"/>
        <end position="152"/>
    </location>
</feature>